<organism evidence="2 3">
    <name type="scientific">Punica granatum</name>
    <name type="common">Pomegranate</name>
    <dbReference type="NCBI Taxonomy" id="22663"/>
    <lineage>
        <taxon>Eukaryota</taxon>
        <taxon>Viridiplantae</taxon>
        <taxon>Streptophyta</taxon>
        <taxon>Embryophyta</taxon>
        <taxon>Tracheophyta</taxon>
        <taxon>Spermatophyta</taxon>
        <taxon>Magnoliopsida</taxon>
        <taxon>eudicotyledons</taxon>
        <taxon>Gunneridae</taxon>
        <taxon>Pentapetalae</taxon>
        <taxon>rosids</taxon>
        <taxon>malvids</taxon>
        <taxon>Myrtales</taxon>
        <taxon>Lythraceae</taxon>
        <taxon>Punica</taxon>
    </lineage>
</organism>
<gene>
    <name evidence="2" type="ORF">CRG98_000230</name>
</gene>
<protein>
    <submittedName>
        <fullName evidence="2">Uncharacterized protein</fullName>
    </submittedName>
</protein>
<dbReference type="AlphaFoldDB" id="A0A2I0LFC7"/>
<accession>A0A2I0LFC7</accession>
<comment type="caution">
    <text evidence="2">The sequence shown here is derived from an EMBL/GenBank/DDBJ whole genome shotgun (WGS) entry which is preliminary data.</text>
</comment>
<evidence type="ECO:0000313" key="3">
    <source>
        <dbReference type="Proteomes" id="UP000233551"/>
    </source>
</evidence>
<name>A0A2I0LFC7_PUNGR</name>
<reference evidence="2 3" key="1">
    <citation type="submission" date="2017-11" db="EMBL/GenBank/DDBJ databases">
        <title>De-novo sequencing of pomegranate (Punica granatum L.) genome.</title>
        <authorList>
            <person name="Akparov Z."/>
            <person name="Amiraslanov A."/>
            <person name="Hajiyeva S."/>
            <person name="Abbasov M."/>
            <person name="Kaur K."/>
            <person name="Hamwieh A."/>
            <person name="Solovyev V."/>
            <person name="Salamov A."/>
            <person name="Braich B."/>
            <person name="Kosarev P."/>
            <person name="Mahmoud A."/>
            <person name="Hajiyev E."/>
            <person name="Babayeva S."/>
            <person name="Izzatullayeva V."/>
            <person name="Mammadov A."/>
            <person name="Mammadov A."/>
            <person name="Sharifova S."/>
            <person name="Ojaghi J."/>
            <person name="Eynullazada K."/>
            <person name="Bayramov B."/>
            <person name="Abdulazimova A."/>
            <person name="Shahmuradov I."/>
        </authorList>
    </citation>
    <scope>NUCLEOTIDE SEQUENCE [LARGE SCALE GENOMIC DNA]</scope>
    <source>
        <strain evidence="3">cv. AG2017</strain>
        <tissue evidence="2">Leaf</tissue>
    </source>
</reference>
<keyword evidence="3" id="KW-1185">Reference proteome</keyword>
<proteinExistence type="predicted"/>
<feature type="region of interest" description="Disordered" evidence="1">
    <location>
        <begin position="37"/>
        <end position="56"/>
    </location>
</feature>
<evidence type="ECO:0000313" key="2">
    <source>
        <dbReference type="EMBL" id="PKI79384.1"/>
    </source>
</evidence>
<dbReference type="Proteomes" id="UP000233551">
    <property type="component" value="Unassembled WGS sequence"/>
</dbReference>
<dbReference type="EMBL" id="PGOL01000007">
    <property type="protein sequence ID" value="PKI79384.1"/>
    <property type="molecule type" value="Genomic_DNA"/>
</dbReference>
<sequence>MGRTSELDLRKKRIGPRPVNRMAVGIGRQRRRQRCGRRFSPLNAAMRTGMDAGDGSGHRRHFDVIDLGLTEISADLEKIAEISDLGGFWAGGDRGQPMSAARPCLACPNPSLLFF</sequence>
<evidence type="ECO:0000256" key="1">
    <source>
        <dbReference type="SAM" id="MobiDB-lite"/>
    </source>
</evidence>